<proteinExistence type="predicted"/>
<sequence>MALLFKWWWRYEQEECPLWKKVVKSCNNLQGVSLLNEGVREVRGGGIWTLNWRRPLRGWEEESLKELMVILTRIGVHRCGKDGLNWKHCANGIFSVKSFRHVIYNNKEQGVDTNYVQFYKISMEELGSTKSGATYLVCNP</sequence>
<reference evidence="1 2" key="1">
    <citation type="journal article" date="2023" name="Plants (Basel)">
        <title>Bridging the Gap: Combining Genomics and Transcriptomics Approaches to Understand Stylosanthes scabra, an Orphan Legume from the Brazilian Caatinga.</title>
        <authorList>
            <person name="Ferreira-Neto J.R.C."/>
            <person name="da Silva M.D."/>
            <person name="Binneck E."/>
            <person name="de Melo N.F."/>
            <person name="da Silva R.H."/>
            <person name="de Melo A.L.T.M."/>
            <person name="Pandolfi V."/>
            <person name="Bustamante F.O."/>
            <person name="Brasileiro-Vidal A.C."/>
            <person name="Benko-Iseppon A.M."/>
        </authorList>
    </citation>
    <scope>NUCLEOTIDE SEQUENCE [LARGE SCALE GENOMIC DNA]</scope>
    <source>
        <tissue evidence="1">Leaves</tissue>
    </source>
</reference>
<name>A0ABU6TK89_9FABA</name>
<evidence type="ECO:0000313" key="2">
    <source>
        <dbReference type="Proteomes" id="UP001341840"/>
    </source>
</evidence>
<comment type="caution">
    <text evidence="1">The sequence shown here is derived from an EMBL/GenBank/DDBJ whole genome shotgun (WGS) entry which is preliminary data.</text>
</comment>
<evidence type="ECO:0000313" key="1">
    <source>
        <dbReference type="EMBL" id="MED6148278.1"/>
    </source>
</evidence>
<gene>
    <name evidence="1" type="ORF">PIB30_051624</name>
</gene>
<organism evidence="1 2">
    <name type="scientific">Stylosanthes scabra</name>
    <dbReference type="NCBI Taxonomy" id="79078"/>
    <lineage>
        <taxon>Eukaryota</taxon>
        <taxon>Viridiplantae</taxon>
        <taxon>Streptophyta</taxon>
        <taxon>Embryophyta</taxon>
        <taxon>Tracheophyta</taxon>
        <taxon>Spermatophyta</taxon>
        <taxon>Magnoliopsida</taxon>
        <taxon>eudicotyledons</taxon>
        <taxon>Gunneridae</taxon>
        <taxon>Pentapetalae</taxon>
        <taxon>rosids</taxon>
        <taxon>fabids</taxon>
        <taxon>Fabales</taxon>
        <taxon>Fabaceae</taxon>
        <taxon>Papilionoideae</taxon>
        <taxon>50 kb inversion clade</taxon>
        <taxon>dalbergioids sensu lato</taxon>
        <taxon>Dalbergieae</taxon>
        <taxon>Pterocarpus clade</taxon>
        <taxon>Stylosanthes</taxon>
    </lineage>
</organism>
<protein>
    <submittedName>
        <fullName evidence="1">Uncharacterized protein</fullName>
    </submittedName>
</protein>
<dbReference type="EMBL" id="JASCZI010090988">
    <property type="protein sequence ID" value="MED6148278.1"/>
    <property type="molecule type" value="Genomic_DNA"/>
</dbReference>
<dbReference type="Proteomes" id="UP001341840">
    <property type="component" value="Unassembled WGS sequence"/>
</dbReference>
<keyword evidence="2" id="KW-1185">Reference proteome</keyword>
<accession>A0ABU6TK89</accession>